<keyword evidence="3" id="KW-1185">Reference proteome</keyword>
<accession>A0A6A6BKX8</accession>
<dbReference type="RefSeq" id="XP_033400471.1">
    <property type="nucleotide sequence ID" value="XM_033540055.1"/>
</dbReference>
<evidence type="ECO:0000313" key="2">
    <source>
        <dbReference type="EMBL" id="KAF2144759.1"/>
    </source>
</evidence>
<gene>
    <name evidence="2" type="ORF">K452DRAFT_285094</name>
</gene>
<evidence type="ECO:0000256" key="1">
    <source>
        <dbReference type="SAM" id="MobiDB-lite"/>
    </source>
</evidence>
<dbReference type="GeneID" id="54297551"/>
<protein>
    <submittedName>
        <fullName evidence="2">Uncharacterized protein</fullName>
    </submittedName>
</protein>
<dbReference type="Proteomes" id="UP000799438">
    <property type="component" value="Unassembled WGS sequence"/>
</dbReference>
<organism evidence="2 3">
    <name type="scientific">Aplosporella prunicola CBS 121167</name>
    <dbReference type="NCBI Taxonomy" id="1176127"/>
    <lineage>
        <taxon>Eukaryota</taxon>
        <taxon>Fungi</taxon>
        <taxon>Dikarya</taxon>
        <taxon>Ascomycota</taxon>
        <taxon>Pezizomycotina</taxon>
        <taxon>Dothideomycetes</taxon>
        <taxon>Dothideomycetes incertae sedis</taxon>
        <taxon>Botryosphaeriales</taxon>
        <taxon>Aplosporellaceae</taxon>
        <taxon>Aplosporella</taxon>
    </lineage>
</organism>
<dbReference type="AlphaFoldDB" id="A0A6A6BKX8"/>
<proteinExistence type="predicted"/>
<feature type="compositionally biased region" description="Basic residues" evidence="1">
    <location>
        <begin position="1"/>
        <end position="12"/>
    </location>
</feature>
<dbReference type="EMBL" id="ML995479">
    <property type="protein sequence ID" value="KAF2144759.1"/>
    <property type="molecule type" value="Genomic_DNA"/>
</dbReference>
<feature type="compositionally biased region" description="Basic residues" evidence="1">
    <location>
        <begin position="26"/>
        <end position="35"/>
    </location>
</feature>
<reference evidence="2" key="1">
    <citation type="journal article" date="2020" name="Stud. Mycol.">
        <title>101 Dothideomycetes genomes: a test case for predicting lifestyles and emergence of pathogens.</title>
        <authorList>
            <person name="Haridas S."/>
            <person name="Albert R."/>
            <person name="Binder M."/>
            <person name="Bloem J."/>
            <person name="Labutti K."/>
            <person name="Salamov A."/>
            <person name="Andreopoulos B."/>
            <person name="Baker S."/>
            <person name="Barry K."/>
            <person name="Bills G."/>
            <person name="Bluhm B."/>
            <person name="Cannon C."/>
            <person name="Castanera R."/>
            <person name="Culley D."/>
            <person name="Daum C."/>
            <person name="Ezra D."/>
            <person name="Gonzalez J."/>
            <person name="Henrissat B."/>
            <person name="Kuo A."/>
            <person name="Liang C."/>
            <person name="Lipzen A."/>
            <person name="Lutzoni F."/>
            <person name="Magnuson J."/>
            <person name="Mondo S."/>
            <person name="Nolan M."/>
            <person name="Ohm R."/>
            <person name="Pangilinan J."/>
            <person name="Park H.-J."/>
            <person name="Ramirez L."/>
            <person name="Alfaro M."/>
            <person name="Sun H."/>
            <person name="Tritt A."/>
            <person name="Yoshinaga Y."/>
            <person name="Zwiers L.-H."/>
            <person name="Turgeon B."/>
            <person name="Goodwin S."/>
            <person name="Spatafora J."/>
            <person name="Crous P."/>
            <person name="Grigoriev I."/>
        </authorList>
    </citation>
    <scope>NUCLEOTIDE SEQUENCE</scope>
    <source>
        <strain evidence="2">CBS 121167</strain>
    </source>
</reference>
<evidence type="ECO:0000313" key="3">
    <source>
        <dbReference type="Proteomes" id="UP000799438"/>
    </source>
</evidence>
<sequence length="57" mass="6820">MPWTQHRIRKRRTLESPCRRSPPKTTPHKPSRHRNAAISTENLWREKNFWAGRGEAT</sequence>
<name>A0A6A6BKX8_9PEZI</name>
<feature type="region of interest" description="Disordered" evidence="1">
    <location>
        <begin position="1"/>
        <end position="42"/>
    </location>
</feature>